<protein>
    <recommendedName>
        <fullName evidence="3">SnoaL-like domain-containing protein</fullName>
    </recommendedName>
</protein>
<comment type="caution">
    <text evidence="1">The sequence shown here is derived from an EMBL/GenBank/DDBJ whole genome shotgun (WGS) entry which is preliminary data.</text>
</comment>
<reference evidence="2" key="1">
    <citation type="submission" date="2016-09" db="EMBL/GenBank/DDBJ databases">
        <authorList>
            <person name="Greninger A.L."/>
            <person name="Jerome K.R."/>
            <person name="Mcnair B."/>
            <person name="Wallis C."/>
            <person name="Fang F."/>
        </authorList>
    </citation>
    <scope>NUCLEOTIDE SEQUENCE [LARGE SCALE GENOMIC DNA]</scope>
    <source>
        <strain evidence="2">BC1_M4</strain>
    </source>
</reference>
<dbReference type="AlphaFoldDB" id="A0A1E3T6X2"/>
<sequence length="120" mass="13514">MNHLRVTDVLYELVFSCERTIEELVDAYFADDYEHRINGTVQTRGEFAAMARAARSNIVEGTATTLDEFWVGDCYAERHVLEVTRRDGSTGRTEVYIIGQYAADGRFARLNEAGVEVPSS</sequence>
<dbReference type="SUPFAM" id="SSF54427">
    <property type="entry name" value="NTF2-like"/>
    <property type="match status" value="1"/>
</dbReference>
<evidence type="ECO:0008006" key="3">
    <source>
        <dbReference type="Google" id="ProtNLM"/>
    </source>
</evidence>
<dbReference type="InterPro" id="IPR032710">
    <property type="entry name" value="NTF2-like_dom_sf"/>
</dbReference>
<dbReference type="Proteomes" id="UP000094224">
    <property type="component" value="Unassembled WGS sequence"/>
</dbReference>
<proteinExistence type="predicted"/>
<evidence type="ECO:0000313" key="1">
    <source>
        <dbReference type="EMBL" id="ODR10127.1"/>
    </source>
</evidence>
<name>A0A1E3T6X2_9MYCO</name>
<evidence type="ECO:0000313" key="2">
    <source>
        <dbReference type="Proteomes" id="UP000094224"/>
    </source>
</evidence>
<gene>
    <name evidence="1" type="ORF">BHQ21_03240</name>
</gene>
<keyword evidence="2" id="KW-1185">Reference proteome</keyword>
<dbReference type="RefSeq" id="WP_069398863.1">
    <property type="nucleotide sequence ID" value="NZ_MIHC01000003.1"/>
</dbReference>
<dbReference type="EMBL" id="MIHC01000003">
    <property type="protein sequence ID" value="ODR10127.1"/>
    <property type="molecule type" value="Genomic_DNA"/>
</dbReference>
<organism evidence="1 2">
    <name type="scientific">Mycobacterium sherrisii</name>
    <dbReference type="NCBI Taxonomy" id="243061"/>
    <lineage>
        <taxon>Bacteria</taxon>
        <taxon>Bacillati</taxon>
        <taxon>Actinomycetota</taxon>
        <taxon>Actinomycetes</taxon>
        <taxon>Mycobacteriales</taxon>
        <taxon>Mycobacteriaceae</taxon>
        <taxon>Mycobacterium</taxon>
        <taxon>Mycobacterium simiae complex</taxon>
    </lineage>
</organism>
<accession>A0A1E3T6X2</accession>